<sequence>MTAKQQGFTLIEIMLVLVVIGVMASMLAVSLGDNAQKQLDREARRLQVSLQMVADEAVMQGGEFALAIGRDASKDSNGYQFLLLDPERLVWSALNDKLFAFHPLSSAISIDVALAGGDDPQFSRQLERLQSLDNQQGPEPLLLLLSSGEITPFVITLNHQELSEPVRLASDGISGVELR</sequence>
<dbReference type="AlphaFoldDB" id="A0A1X9NDF6"/>
<dbReference type="GO" id="GO:0015628">
    <property type="term" value="P:protein secretion by the type II secretion system"/>
    <property type="evidence" value="ECO:0007669"/>
    <property type="project" value="InterPro"/>
</dbReference>
<protein>
    <recommendedName>
        <fullName evidence="2">Type II secretion system protein H</fullName>
    </recommendedName>
    <alternativeName>
        <fullName evidence="10">General secretion pathway protein H</fullName>
    </alternativeName>
</protein>
<dbReference type="InterPro" id="IPR022346">
    <property type="entry name" value="T2SS_GspH"/>
</dbReference>
<evidence type="ECO:0000256" key="9">
    <source>
        <dbReference type="ARBA" id="ARBA00025772"/>
    </source>
</evidence>
<reference evidence="13 14" key="1">
    <citation type="submission" date="2016-11" db="EMBL/GenBank/DDBJ databases">
        <title>Trade-off between light-utilization and light-protection in marine flavobacteria.</title>
        <authorList>
            <person name="Kumagai Y."/>
        </authorList>
    </citation>
    <scope>NUCLEOTIDE SEQUENCE [LARGE SCALE GENOMIC DNA]</scope>
    <source>
        <strain evidence="13 14">NBRC 107125</strain>
    </source>
</reference>
<comment type="subcellular location">
    <subcellularLocation>
        <location evidence="1">Cell inner membrane</location>
        <topology evidence="1">Single-pass membrane protein</topology>
    </subcellularLocation>
</comment>
<dbReference type="Gene3D" id="3.55.40.10">
    <property type="entry name" value="minor pseudopilin epsh domain"/>
    <property type="match status" value="1"/>
</dbReference>
<feature type="domain" description="General secretion pathway GspH" evidence="12">
    <location>
        <begin position="42"/>
        <end position="170"/>
    </location>
</feature>
<dbReference type="InterPro" id="IPR045584">
    <property type="entry name" value="Pilin-like"/>
</dbReference>
<evidence type="ECO:0000256" key="8">
    <source>
        <dbReference type="ARBA" id="ARBA00023136"/>
    </source>
</evidence>
<dbReference type="Pfam" id="PF07963">
    <property type="entry name" value="N_methyl"/>
    <property type="match status" value="1"/>
</dbReference>
<evidence type="ECO:0000259" key="12">
    <source>
        <dbReference type="Pfam" id="PF12019"/>
    </source>
</evidence>
<dbReference type="PROSITE" id="PS00409">
    <property type="entry name" value="PROKAR_NTER_METHYL"/>
    <property type="match status" value="1"/>
</dbReference>
<dbReference type="InterPro" id="IPR049875">
    <property type="entry name" value="TypeII_GspH"/>
</dbReference>
<evidence type="ECO:0000313" key="14">
    <source>
        <dbReference type="Proteomes" id="UP000193450"/>
    </source>
</evidence>
<dbReference type="GO" id="GO:0015627">
    <property type="term" value="C:type II protein secretion system complex"/>
    <property type="evidence" value="ECO:0007669"/>
    <property type="project" value="InterPro"/>
</dbReference>
<dbReference type="Pfam" id="PF12019">
    <property type="entry name" value="GspH"/>
    <property type="match status" value="1"/>
</dbReference>
<dbReference type="OrthoDB" id="5703416at2"/>
<gene>
    <name evidence="13" type="ORF">BST96_16675</name>
</gene>
<evidence type="ECO:0000256" key="10">
    <source>
        <dbReference type="ARBA" id="ARBA00030775"/>
    </source>
</evidence>
<feature type="transmembrane region" description="Helical" evidence="11">
    <location>
        <begin position="7"/>
        <end position="31"/>
    </location>
</feature>
<evidence type="ECO:0000256" key="1">
    <source>
        <dbReference type="ARBA" id="ARBA00004377"/>
    </source>
</evidence>
<evidence type="ECO:0000256" key="2">
    <source>
        <dbReference type="ARBA" id="ARBA00021549"/>
    </source>
</evidence>
<keyword evidence="4" id="KW-0488">Methylation</keyword>
<proteinExistence type="inferred from homology"/>
<evidence type="ECO:0000256" key="11">
    <source>
        <dbReference type="SAM" id="Phobius"/>
    </source>
</evidence>
<dbReference type="Proteomes" id="UP000193450">
    <property type="component" value="Chromosome"/>
</dbReference>
<evidence type="ECO:0000313" key="13">
    <source>
        <dbReference type="EMBL" id="ARN75596.1"/>
    </source>
</evidence>
<dbReference type="STRING" id="716816.BST96_16675"/>
<evidence type="ECO:0000256" key="6">
    <source>
        <dbReference type="ARBA" id="ARBA00022692"/>
    </source>
</evidence>
<keyword evidence="5" id="KW-0997">Cell inner membrane</keyword>
<evidence type="ECO:0000256" key="7">
    <source>
        <dbReference type="ARBA" id="ARBA00022989"/>
    </source>
</evidence>
<keyword evidence="8 11" id="KW-0472">Membrane</keyword>
<dbReference type="PRINTS" id="PR00885">
    <property type="entry name" value="BCTERIALGSPH"/>
</dbReference>
<keyword evidence="3" id="KW-1003">Cell membrane</keyword>
<comment type="similarity">
    <text evidence="9">Belongs to the GSP H family.</text>
</comment>
<dbReference type="SUPFAM" id="SSF54523">
    <property type="entry name" value="Pili subunits"/>
    <property type="match status" value="1"/>
</dbReference>
<keyword evidence="6 11" id="KW-0812">Transmembrane</keyword>
<accession>A0A1X9NDF6</accession>
<name>A0A1X9NDF6_9GAMM</name>
<evidence type="ECO:0000256" key="5">
    <source>
        <dbReference type="ARBA" id="ARBA00022519"/>
    </source>
</evidence>
<evidence type="ECO:0000256" key="3">
    <source>
        <dbReference type="ARBA" id="ARBA00022475"/>
    </source>
</evidence>
<dbReference type="InterPro" id="IPR012902">
    <property type="entry name" value="N_methyl_site"/>
</dbReference>
<keyword evidence="14" id="KW-1185">Reference proteome</keyword>
<evidence type="ECO:0000256" key="4">
    <source>
        <dbReference type="ARBA" id="ARBA00022481"/>
    </source>
</evidence>
<organism evidence="13 14">
    <name type="scientific">Oceanicoccus sagamiensis</name>
    <dbReference type="NCBI Taxonomy" id="716816"/>
    <lineage>
        <taxon>Bacteria</taxon>
        <taxon>Pseudomonadati</taxon>
        <taxon>Pseudomonadota</taxon>
        <taxon>Gammaproteobacteria</taxon>
        <taxon>Cellvibrionales</taxon>
        <taxon>Spongiibacteraceae</taxon>
        <taxon>Oceanicoccus</taxon>
    </lineage>
</organism>
<dbReference type="NCBIfam" id="TIGR01708">
    <property type="entry name" value="typeII_sec_gspH"/>
    <property type="match status" value="1"/>
</dbReference>
<dbReference type="InterPro" id="IPR002416">
    <property type="entry name" value="T2SS_protein-GspH"/>
</dbReference>
<dbReference type="RefSeq" id="WP_085759779.1">
    <property type="nucleotide sequence ID" value="NZ_CP019343.1"/>
</dbReference>
<dbReference type="NCBIfam" id="TIGR02532">
    <property type="entry name" value="IV_pilin_GFxxxE"/>
    <property type="match status" value="1"/>
</dbReference>
<dbReference type="GO" id="GO:0005886">
    <property type="term" value="C:plasma membrane"/>
    <property type="evidence" value="ECO:0007669"/>
    <property type="project" value="UniProtKB-SubCell"/>
</dbReference>
<keyword evidence="7 11" id="KW-1133">Transmembrane helix</keyword>
<dbReference type="KEGG" id="osg:BST96_16675"/>
<dbReference type="EMBL" id="CP019343">
    <property type="protein sequence ID" value="ARN75596.1"/>
    <property type="molecule type" value="Genomic_DNA"/>
</dbReference>